<evidence type="ECO:0000256" key="3">
    <source>
        <dbReference type="ARBA" id="ARBA00022692"/>
    </source>
</evidence>
<keyword evidence="3 6" id="KW-0812">Transmembrane</keyword>
<accession>A0ABD0VMD7</accession>
<evidence type="ECO:0000313" key="9">
    <source>
        <dbReference type="Proteomes" id="UP001552299"/>
    </source>
</evidence>
<feature type="transmembrane region" description="Helical" evidence="6">
    <location>
        <begin position="87"/>
        <end position="105"/>
    </location>
</feature>
<evidence type="ECO:0000256" key="4">
    <source>
        <dbReference type="ARBA" id="ARBA00022989"/>
    </source>
</evidence>
<evidence type="ECO:0000256" key="1">
    <source>
        <dbReference type="ARBA" id="ARBA00004141"/>
    </source>
</evidence>
<dbReference type="Proteomes" id="UP001552299">
    <property type="component" value="Unassembled WGS sequence"/>
</dbReference>
<keyword evidence="5 6" id="KW-0472">Membrane</keyword>
<dbReference type="PANTHER" id="PTHR31218">
    <property type="entry name" value="WAT1-RELATED PROTEIN"/>
    <property type="match status" value="1"/>
</dbReference>
<dbReference type="GO" id="GO:0016020">
    <property type="term" value="C:membrane"/>
    <property type="evidence" value="ECO:0007669"/>
    <property type="project" value="UniProtKB-SubCell"/>
</dbReference>
<comment type="caution">
    <text evidence="8">The sequence shown here is derived from an EMBL/GenBank/DDBJ whole genome shotgun (WGS) entry which is preliminary data.</text>
</comment>
<evidence type="ECO:0000313" key="8">
    <source>
        <dbReference type="EMBL" id="KAL0923781.1"/>
    </source>
</evidence>
<feature type="transmembrane region" description="Helical" evidence="6">
    <location>
        <begin position="180"/>
        <end position="203"/>
    </location>
</feature>
<protein>
    <recommendedName>
        <fullName evidence="6">WAT1-related protein</fullName>
    </recommendedName>
</protein>
<keyword evidence="4 6" id="KW-1133">Transmembrane helix</keyword>
<dbReference type="InterPro" id="IPR030184">
    <property type="entry name" value="WAT1-related"/>
</dbReference>
<feature type="transmembrane region" description="Helical" evidence="6">
    <location>
        <begin position="148"/>
        <end position="168"/>
    </location>
</feature>
<feature type="transmembrane region" description="Helical" evidence="6">
    <location>
        <begin position="20"/>
        <end position="47"/>
    </location>
</feature>
<dbReference type="InterPro" id="IPR000620">
    <property type="entry name" value="EamA_dom"/>
</dbReference>
<feature type="transmembrane region" description="Helical" evidence="6">
    <location>
        <begin position="268"/>
        <end position="286"/>
    </location>
</feature>
<feature type="domain" description="EamA" evidence="7">
    <location>
        <begin position="150"/>
        <end position="287"/>
    </location>
</feature>
<feature type="transmembrane region" description="Helical" evidence="6">
    <location>
        <begin position="53"/>
        <end position="75"/>
    </location>
</feature>
<name>A0ABD0VMD7_DENTH</name>
<comment type="similarity">
    <text evidence="2 6">Belongs to the drug/metabolite transporter (DMT) superfamily. Plant drug/metabolite exporter (P-DME) (TC 2.A.7.4) family.</text>
</comment>
<dbReference type="SUPFAM" id="SSF103481">
    <property type="entry name" value="Multidrug resistance efflux transporter EmrE"/>
    <property type="match status" value="2"/>
</dbReference>
<sequence length="341" mass="36998">MCLSCLTQVFMVDRKVRAPITFHILLSFFILGLTGIFGNQLLFLIGLSYTNPTYAAAIQPAIPVFTFILAAIMGTEAVNLRMREGQLKIVGTLVCVSGAVLMVLYRGPAIFGNSGFDLIAHNEISARSQPEPAGWLISSLNEFGLEKWHIGVICLIGNCLCMAIYLSLQAPILTKFPASLSVTAYSYFFGAFLMLLSGIFTTTDYSDWILTESEIIAVLYAGIIASALNYWLLTWSNKIIGPALVALYNPLQPVVSAFLSTLFLGSPIYAGSIIGGLLIISGLYLVTWARCKESKVAAGTSSYVKFVSDSIRDRLPLVTRGNVFSSSSLALTRSLSEPHES</sequence>
<keyword evidence="9" id="KW-1185">Reference proteome</keyword>
<dbReference type="AlphaFoldDB" id="A0ABD0VMD7"/>
<dbReference type="EMBL" id="JANQDX010000006">
    <property type="protein sequence ID" value="KAL0923781.1"/>
    <property type="molecule type" value="Genomic_DNA"/>
</dbReference>
<proteinExistence type="inferred from homology"/>
<evidence type="ECO:0000256" key="2">
    <source>
        <dbReference type="ARBA" id="ARBA00007635"/>
    </source>
</evidence>
<organism evidence="8 9">
    <name type="scientific">Dendrobium thyrsiflorum</name>
    <name type="common">Pinecone-like raceme dendrobium</name>
    <name type="synonym">Orchid</name>
    <dbReference type="NCBI Taxonomy" id="117978"/>
    <lineage>
        <taxon>Eukaryota</taxon>
        <taxon>Viridiplantae</taxon>
        <taxon>Streptophyta</taxon>
        <taxon>Embryophyta</taxon>
        <taxon>Tracheophyta</taxon>
        <taxon>Spermatophyta</taxon>
        <taxon>Magnoliopsida</taxon>
        <taxon>Liliopsida</taxon>
        <taxon>Asparagales</taxon>
        <taxon>Orchidaceae</taxon>
        <taxon>Epidendroideae</taxon>
        <taxon>Malaxideae</taxon>
        <taxon>Dendrobiinae</taxon>
        <taxon>Dendrobium</taxon>
    </lineage>
</organism>
<reference evidence="8 9" key="1">
    <citation type="journal article" date="2024" name="Plant Biotechnol. J.">
        <title>Dendrobium thyrsiflorum genome and its molecular insights into genes involved in important horticultural traits.</title>
        <authorList>
            <person name="Chen B."/>
            <person name="Wang J.Y."/>
            <person name="Zheng P.J."/>
            <person name="Li K.L."/>
            <person name="Liang Y.M."/>
            <person name="Chen X.F."/>
            <person name="Zhang C."/>
            <person name="Zhao X."/>
            <person name="He X."/>
            <person name="Zhang G.Q."/>
            <person name="Liu Z.J."/>
            <person name="Xu Q."/>
        </authorList>
    </citation>
    <scope>NUCLEOTIDE SEQUENCE [LARGE SCALE GENOMIC DNA]</scope>
    <source>
        <strain evidence="8">GZMU011</strain>
    </source>
</reference>
<feature type="transmembrane region" description="Helical" evidence="6">
    <location>
        <begin position="215"/>
        <end position="233"/>
    </location>
</feature>
<evidence type="ECO:0000256" key="5">
    <source>
        <dbReference type="ARBA" id="ARBA00023136"/>
    </source>
</evidence>
<gene>
    <name evidence="8" type="ORF">M5K25_007854</name>
</gene>
<comment type="subcellular location">
    <subcellularLocation>
        <location evidence="1 6">Membrane</location>
        <topology evidence="1 6">Multi-pass membrane protein</topology>
    </subcellularLocation>
</comment>
<dbReference type="Pfam" id="PF00892">
    <property type="entry name" value="EamA"/>
    <property type="match status" value="2"/>
</dbReference>
<feature type="domain" description="EamA" evidence="7">
    <location>
        <begin position="20"/>
        <end position="103"/>
    </location>
</feature>
<dbReference type="InterPro" id="IPR037185">
    <property type="entry name" value="EmrE-like"/>
</dbReference>
<evidence type="ECO:0000259" key="7">
    <source>
        <dbReference type="Pfam" id="PF00892"/>
    </source>
</evidence>
<evidence type="ECO:0000256" key="6">
    <source>
        <dbReference type="RuleBase" id="RU363077"/>
    </source>
</evidence>
<feature type="transmembrane region" description="Helical" evidence="6">
    <location>
        <begin position="240"/>
        <end position="262"/>
    </location>
</feature>